<name>H2ZHC0_CIOSA</name>
<dbReference type="PANTHER" id="PTHR33504:SF1">
    <property type="entry name" value="FAMILY WITH SEQUENCE SIMILARITY 90, MEMBER A1B"/>
    <property type="match status" value="1"/>
</dbReference>
<reference evidence="2" key="3">
    <citation type="submission" date="2025-09" db="UniProtKB">
        <authorList>
            <consortium name="Ensembl"/>
        </authorList>
    </citation>
    <scope>IDENTIFICATION</scope>
</reference>
<reference evidence="2" key="2">
    <citation type="submission" date="2025-08" db="UniProtKB">
        <authorList>
            <consortium name="Ensembl"/>
        </authorList>
    </citation>
    <scope>IDENTIFICATION</scope>
</reference>
<protein>
    <submittedName>
        <fullName evidence="2">Uncharacterized protein</fullName>
    </submittedName>
</protein>
<feature type="compositionally biased region" description="Basic residues" evidence="1">
    <location>
        <begin position="267"/>
        <end position="283"/>
    </location>
</feature>
<dbReference type="PANTHER" id="PTHR33504">
    <property type="entry name" value="NADH DEHYDROGENASE (UBIQUINONE) 1 BETA SUBCOMPLEX, 4"/>
    <property type="match status" value="1"/>
</dbReference>
<evidence type="ECO:0000313" key="2">
    <source>
        <dbReference type="Ensembl" id="ENSCSAVP00000016986.1"/>
    </source>
</evidence>
<sequence length="330" mass="37735">MDNPQSQFDTNFYNSEGSKRHERGRHVEAARIIERAYLSYRDRQMFTLLKHAVRAAEQSWTFDILRKVSPREAELLNDPSVNAKVRFRFAGAEFPPIILFKIYLINNGTKYISGKKVIRPASNAASDACKLMGHRKFYDQLIVDACQYEKDKITDETDITTVKDYMQYLSNLDEMPSYLGGKGNYWRHLSLETLPRQNIMYDIMEYLRTKAPSARLQAELPIMMSRPVTQEIQLEQFRALSRLPSPPSSAYPFMKTRPQVSAGGASTHRRSTQSRKRVAKMKKLYQNTSPSNQDMTIRTTSPHPRKADTAENLSHPATASPSAQSGHPLP</sequence>
<proteinExistence type="predicted"/>
<reference evidence="3" key="1">
    <citation type="submission" date="2003-08" db="EMBL/GenBank/DDBJ databases">
        <authorList>
            <person name="Birren B."/>
            <person name="Nusbaum C."/>
            <person name="Abebe A."/>
            <person name="Abouelleil A."/>
            <person name="Adekoya E."/>
            <person name="Ait-zahra M."/>
            <person name="Allen N."/>
            <person name="Allen T."/>
            <person name="An P."/>
            <person name="Anderson M."/>
            <person name="Anderson S."/>
            <person name="Arachchi H."/>
            <person name="Armbruster J."/>
            <person name="Bachantsang P."/>
            <person name="Baldwin J."/>
            <person name="Barry A."/>
            <person name="Bayul T."/>
            <person name="Blitshsteyn B."/>
            <person name="Bloom T."/>
            <person name="Blye J."/>
            <person name="Boguslavskiy L."/>
            <person name="Borowsky M."/>
            <person name="Boukhgalter B."/>
            <person name="Brunache A."/>
            <person name="Butler J."/>
            <person name="Calixte N."/>
            <person name="Calvo S."/>
            <person name="Camarata J."/>
            <person name="Campo K."/>
            <person name="Chang J."/>
            <person name="Cheshatsang Y."/>
            <person name="Citroen M."/>
            <person name="Collymore A."/>
            <person name="Considine T."/>
            <person name="Cook A."/>
            <person name="Cooke P."/>
            <person name="Corum B."/>
            <person name="Cuomo C."/>
            <person name="David R."/>
            <person name="Dawoe T."/>
            <person name="Degray S."/>
            <person name="Dodge S."/>
            <person name="Dooley K."/>
            <person name="Dorje P."/>
            <person name="Dorjee K."/>
            <person name="Dorris L."/>
            <person name="Duffey N."/>
            <person name="Dupes A."/>
            <person name="Elkins T."/>
            <person name="Engels R."/>
            <person name="Erickson J."/>
            <person name="Farina A."/>
            <person name="Faro S."/>
            <person name="Ferreira P."/>
            <person name="Fischer H."/>
            <person name="Fitzgerald M."/>
            <person name="Foley K."/>
            <person name="Gage D."/>
            <person name="Galagan J."/>
            <person name="Gearin G."/>
            <person name="Gnerre S."/>
            <person name="Gnirke A."/>
            <person name="Goyette A."/>
            <person name="Graham J."/>
            <person name="Grandbois E."/>
            <person name="Gyaltsen K."/>
            <person name="Hafez N."/>
            <person name="Hagopian D."/>
            <person name="Hagos B."/>
            <person name="Hall J."/>
            <person name="Hatcher B."/>
            <person name="Heller A."/>
            <person name="Higgins H."/>
            <person name="Honan T."/>
            <person name="Horn A."/>
            <person name="Houde N."/>
            <person name="Hughes L."/>
            <person name="Hulme W."/>
            <person name="Husby E."/>
            <person name="Iliev I."/>
            <person name="Jaffe D."/>
            <person name="Jones C."/>
            <person name="Kamal M."/>
            <person name="Kamat A."/>
            <person name="Kamvysselis M."/>
            <person name="Karlsson E."/>
            <person name="Kells C."/>
            <person name="Kieu A."/>
            <person name="Kisner P."/>
            <person name="Kodira C."/>
            <person name="Kulbokas E."/>
            <person name="Labutti K."/>
            <person name="Lama D."/>
            <person name="Landers T."/>
            <person name="Leger J."/>
            <person name="Levine S."/>
            <person name="Lewis D."/>
            <person name="Lewis T."/>
            <person name="Lindblad-toh K."/>
            <person name="Liu X."/>
            <person name="Lokyitsang T."/>
            <person name="Lokyitsang Y."/>
            <person name="Lucien O."/>
            <person name="Lui A."/>
            <person name="Ma L.J."/>
            <person name="Mabbitt R."/>
            <person name="Macdonald J."/>
            <person name="Maclean C."/>
            <person name="Major J."/>
            <person name="Manning J."/>
            <person name="Marabella R."/>
            <person name="Maru K."/>
            <person name="Matthews C."/>
            <person name="Mauceli E."/>
            <person name="Mccarthy M."/>
            <person name="Mcdonough S."/>
            <person name="Mcghee T."/>
            <person name="Meldrim J."/>
            <person name="Meneus L."/>
            <person name="Mesirov J."/>
            <person name="Mihalev A."/>
            <person name="Mihova T."/>
            <person name="Mikkelsen T."/>
            <person name="Mlenga V."/>
            <person name="Moru K."/>
            <person name="Mozes J."/>
            <person name="Mulrain L."/>
            <person name="Munson G."/>
            <person name="Naylor J."/>
            <person name="Newes C."/>
            <person name="Nguyen C."/>
            <person name="Nguyen N."/>
            <person name="Nguyen T."/>
            <person name="Nicol R."/>
            <person name="Nielsen C."/>
            <person name="Nizzari M."/>
            <person name="Norbu C."/>
            <person name="Norbu N."/>
            <person name="O'donnell P."/>
            <person name="Okoawo O."/>
            <person name="O'leary S."/>
            <person name="Omotosho B."/>
            <person name="O'neill K."/>
            <person name="Osman S."/>
            <person name="Parker S."/>
            <person name="Perrin D."/>
            <person name="Phunkhang P."/>
            <person name="Piqani B."/>
            <person name="Purcell S."/>
            <person name="Rachupka T."/>
            <person name="Ramasamy U."/>
            <person name="Rameau R."/>
            <person name="Ray V."/>
            <person name="Raymond C."/>
            <person name="Retta R."/>
            <person name="Richardson S."/>
            <person name="Rise C."/>
            <person name="Rodriguez J."/>
            <person name="Rogers J."/>
            <person name="Rogov P."/>
            <person name="Rutman M."/>
            <person name="Schupbach R."/>
            <person name="Seaman C."/>
            <person name="Settipalli S."/>
            <person name="Sharpe T."/>
            <person name="Sheridan J."/>
            <person name="Sherpa N."/>
            <person name="Shi J."/>
            <person name="Smirnov S."/>
            <person name="Smith C."/>
            <person name="Sougnez C."/>
            <person name="Spencer B."/>
            <person name="Stalker J."/>
            <person name="Stange-thomann N."/>
            <person name="Stavropoulos S."/>
            <person name="Stetson K."/>
            <person name="Stone C."/>
            <person name="Stone S."/>
            <person name="Stubbs M."/>
            <person name="Talamas J."/>
            <person name="Tchuinga P."/>
            <person name="Tenzing P."/>
            <person name="Tesfaye S."/>
            <person name="Theodore J."/>
            <person name="Thoulutsang Y."/>
            <person name="Topham K."/>
            <person name="Towey S."/>
            <person name="Tsamla T."/>
            <person name="Tsomo N."/>
            <person name="Vallee D."/>
            <person name="Vassiliev H."/>
            <person name="Venkataraman V."/>
            <person name="Vinson J."/>
            <person name="Vo A."/>
            <person name="Wade C."/>
            <person name="Wang S."/>
            <person name="Wangchuk T."/>
            <person name="Wangdi T."/>
            <person name="Whittaker C."/>
            <person name="Wilkinson J."/>
            <person name="Wu Y."/>
            <person name="Wyman D."/>
            <person name="Yadav S."/>
            <person name="Yang S."/>
            <person name="Yang X."/>
            <person name="Yeager S."/>
            <person name="Yee E."/>
            <person name="Young G."/>
            <person name="Zainoun J."/>
            <person name="Zembeck L."/>
            <person name="Zimmer A."/>
            <person name="Zody M."/>
            <person name="Lander E."/>
        </authorList>
    </citation>
    <scope>NUCLEOTIDE SEQUENCE [LARGE SCALE GENOMIC DNA]</scope>
</reference>
<dbReference type="GeneTree" id="ENSGT00940000167353"/>
<feature type="compositionally biased region" description="Polar residues" evidence="1">
    <location>
        <begin position="1"/>
        <end position="16"/>
    </location>
</feature>
<evidence type="ECO:0000256" key="1">
    <source>
        <dbReference type="SAM" id="MobiDB-lite"/>
    </source>
</evidence>
<keyword evidence="3" id="KW-1185">Reference proteome</keyword>
<feature type="compositionally biased region" description="Polar residues" evidence="1">
    <location>
        <begin position="311"/>
        <end position="330"/>
    </location>
</feature>
<accession>H2ZHC0</accession>
<dbReference type="HOGENOM" id="CLU_065443_0_0_1"/>
<feature type="region of interest" description="Disordered" evidence="1">
    <location>
        <begin position="1"/>
        <end position="20"/>
    </location>
</feature>
<dbReference type="Ensembl" id="ENSCSAVT00000017169.1">
    <property type="protein sequence ID" value="ENSCSAVP00000016986.1"/>
    <property type="gene ID" value="ENSCSAVG00000009994.1"/>
</dbReference>
<dbReference type="OMA" id="NYWRRLN"/>
<dbReference type="AlphaFoldDB" id="H2ZHC0"/>
<dbReference type="eggNOG" id="ENOG502QUVK">
    <property type="taxonomic scope" value="Eukaryota"/>
</dbReference>
<feature type="compositionally biased region" description="Polar residues" evidence="1">
    <location>
        <begin position="285"/>
        <end position="302"/>
    </location>
</feature>
<evidence type="ECO:0000313" key="3">
    <source>
        <dbReference type="Proteomes" id="UP000007875"/>
    </source>
</evidence>
<organism evidence="2 3">
    <name type="scientific">Ciona savignyi</name>
    <name type="common">Pacific transparent sea squirt</name>
    <dbReference type="NCBI Taxonomy" id="51511"/>
    <lineage>
        <taxon>Eukaryota</taxon>
        <taxon>Metazoa</taxon>
        <taxon>Chordata</taxon>
        <taxon>Tunicata</taxon>
        <taxon>Ascidiacea</taxon>
        <taxon>Phlebobranchia</taxon>
        <taxon>Cionidae</taxon>
        <taxon>Ciona</taxon>
    </lineage>
</organism>
<dbReference type="Proteomes" id="UP000007875">
    <property type="component" value="Unassembled WGS sequence"/>
</dbReference>
<dbReference type="InParanoid" id="H2ZHC0"/>
<feature type="region of interest" description="Disordered" evidence="1">
    <location>
        <begin position="243"/>
        <end position="330"/>
    </location>
</feature>